<keyword evidence="3" id="KW-1185">Reference proteome</keyword>
<proteinExistence type="predicted"/>
<dbReference type="InterPro" id="IPR057744">
    <property type="entry name" value="OTAase-like"/>
</dbReference>
<dbReference type="Gene3D" id="3.20.20.140">
    <property type="entry name" value="Metal-dependent hydrolases"/>
    <property type="match status" value="1"/>
</dbReference>
<dbReference type="InterPro" id="IPR006680">
    <property type="entry name" value="Amidohydro-rel"/>
</dbReference>
<dbReference type="Pfam" id="PF01979">
    <property type="entry name" value="Amidohydro_1"/>
    <property type="match status" value="1"/>
</dbReference>
<dbReference type="InterPro" id="IPR051781">
    <property type="entry name" value="Metallo-dep_Hydrolase"/>
</dbReference>
<name>A0A6A9QCK1_ACIIN</name>
<dbReference type="SUPFAM" id="SSF51556">
    <property type="entry name" value="Metallo-dependent hydrolases"/>
    <property type="match status" value="1"/>
</dbReference>
<dbReference type="Proteomes" id="UP000440125">
    <property type="component" value="Unassembled WGS sequence"/>
</dbReference>
<reference evidence="2 3" key="1">
    <citation type="submission" date="2019-10" db="EMBL/GenBank/DDBJ databases">
        <title>Genome Sequences from Six Type Strain Members of the Archaeal Family Sulfolobaceae: Acidianus ambivalens, Acidianus infernus, Metallosphaera prunae, Stygiolobus azoricus, Sulfolobus metallicus, and Sulfurisphaera ohwakuensis.</title>
        <authorList>
            <person name="Counts J.A."/>
            <person name="Kelly R.M."/>
        </authorList>
    </citation>
    <scope>NUCLEOTIDE SEQUENCE [LARGE SCALE GENOMIC DNA]</scope>
    <source>
        <strain evidence="2 3">DSM 3191</strain>
    </source>
</reference>
<evidence type="ECO:0000313" key="2">
    <source>
        <dbReference type="EMBL" id="MUM64921.1"/>
    </source>
</evidence>
<gene>
    <name evidence="2" type="ORF">D1867_06610</name>
</gene>
<dbReference type="PANTHER" id="PTHR43135:SF3">
    <property type="entry name" value="ALPHA-D-RIBOSE 1-METHYLPHOSPHONATE 5-TRIPHOSPHATE DIPHOSPHATASE"/>
    <property type="match status" value="1"/>
</dbReference>
<dbReference type="InterPro" id="IPR032466">
    <property type="entry name" value="Metal_Hydrolase"/>
</dbReference>
<dbReference type="GO" id="GO:0016810">
    <property type="term" value="F:hydrolase activity, acting on carbon-nitrogen (but not peptide) bonds"/>
    <property type="evidence" value="ECO:0007669"/>
    <property type="project" value="InterPro"/>
</dbReference>
<dbReference type="OrthoDB" id="24954at2157"/>
<dbReference type="Gene3D" id="2.30.40.10">
    <property type="entry name" value="Urease, subunit C, domain 1"/>
    <property type="match status" value="1"/>
</dbReference>
<keyword evidence="2" id="KW-0378">Hydrolase</keyword>
<sequence>MLAIKGKLFNGEKIIDEGVVLIEEGKIVKVGKDVDTSGVKVIEGEFITPGLIDAHVHFFGVSNDNVLEWNITSEGLSTARSVSDMIRLLSAGFTTVRDLGSKSAVYLSKAEKEGTIIGPRVIASGYSIAETGGNDDPKDLPLEMAQRLSYSFYCDSPWECRKAVRLAIRQGAGVIKVYASGAFSQGGKVKVALTVDDLKAVVDEAHKAGLKVASHAYGEEAIANSIEAGVDTIEHGLGLTESLAKEIKRKGICYIPTLAAYDVNPKISKLDEEIREKREELIRRHFTDDMKIAVEYELKIAAGTDYVGSAERPHGMNYKEIVLLSKYMPLEKALSSATSIAGECLGINAGKLKEAYIADIAIFGKVNSAEDLNPFNVKYTIRKGRLYDSKVLRDLFWDTIKR</sequence>
<feature type="domain" description="Amidohydrolase-related" evidence="1">
    <location>
        <begin position="46"/>
        <end position="386"/>
    </location>
</feature>
<dbReference type="EMBL" id="WFIY01000004">
    <property type="protein sequence ID" value="MUM64921.1"/>
    <property type="molecule type" value="Genomic_DNA"/>
</dbReference>
<accession>A0A6A9QCK1</accession>
<organism evidence="2 3">
    <name type="scientific">Acidianus infernus</name>
    <dbReference type="NCBI Taxonomy" id="12915"/>
    <lineage>
        <taxon>Archaea</taxon>
        <taxon>Thermoproteota</taxon>
        <taxon>Thermoprotei</taxon>
        <taxon>Sulfolobales</taxon>
        <taxon>Sulfolobaceae</taxon>
        <taxon>Acidianus</taxon>
    </lineage>
</organism>
<protein>
    <submittedName>
        <fullName evidence="2">Amidohydrolase family protein</fullName>
    </submittedName>
</protein>
<evidence type="ECO:0000313" key="3">
    <source>
        <dbReference type="Proteomes" id="UP000440125"/>
    </source>
</evidence>
<comment type="caution">
    <text evidence="2">The sequence shown here is derived from an EMBL/GenBank/DDBJ whole genome shotgun (WGS) entry which is preliminary data.</text>
</comment>
<dbReference type="CDD" id="cd01299">
    <property type="entry name" value="Met_dep_hydrolase_A"/>
    <property type="match status" value="1"/>
</dbReference>
<dbReference type="RefSeq" id="WP_155863299.1">
    <property type="nucleotide sequence ID" value="NZ_WFIY01000004.1"/>
</dbReference>
<dbReference type="PANTHER" id="PTHR43135">
    <property type="entry name" value="ALPHA-D-RIBOSE 1-METHYLPHOSPHONATE 5-TRIPHOSPHATE DIPHOSPHATASE"/>
    <property type="match status" value="1"/>
</dbReference>
<dbReference type="SUPFAM" id="SSF51338">
    <property type="entry name" value="Composite domain of metallo-dependent hydrolases"/>
    <property type="match status" value="1"/>
</dbReference>
<dbReference type="AlphaFoldDB" id="A0A6A9QCK1"/>
<dbReference type="InterPro" id="IPR011059">
    <property type="entry name" value="Metal-dep_hydrolase_composite"/>
</dbReference>
<evidence type="ECO:0000259" key="1">
    <source>
        <dbReference type="Pfam" id="PF01979"/>
    </source>
</evidence>